<organism evidence="2 3">
    <name type="scientific">Kitasatospora setae (strain ATCC 33774 / DSM 43861 / JCM 3304 / KCC A-0304 / NBRC 14216 / KM-6054)</name>
    <name type="common">Streptomyces setae</name>
    <dbReference type="NCBI Taxonomy" id="452652"/>
    <lineage>
        <taxon>Bacteria</taxon>
        <taxon>Bacillati</taxon>
        <taxon>Actinomycetota</taxon>
        <taxon>Actinomycetes</taxon>
        <taxon>Kitasatosporales</taxon>
        <taxon>Streptomycetaceae</taxon>
        <taxon>Kitasatospora</taxon>
    </lineage>
</organism>
<keyword evidence="2" id="KW-0012">Acyltransferase</keyword>
<dbReference type="EC" id="2.3.1.-" evidence="2"/>
<dbReference type="PROSITE" id="PS51186">
    <property type="entry name" value="GNAT"/>
    <property type="match status" value="1"/>
</dbReference>
<dbReference type="CDD" id="cd04301">
    <property type="entry name" value="NAT_SF"/>
    <property type="match status" value="1"/>
</dbReference>
<dbReference type="KEGG" id="ksk:KSE_09950"/>
<dbReference type="InterPro" id="IPR016181">
    <property type="entry name" value="Acyl_CoA_acyltransferase"/>
</dbReference>
<dbReference type="GO" id="GO:0016747">
    <property type="term" value="F:acyltransferase activity, transferring groups other than amino-acyl groups"/>
    <property type="evidence" value="ECO:0007669"/>
    <property type="project" value="InterPro"/>
</dbReference>
<dbReference type="Pfam" id="PF13508">
    <property type="entry name" value="Acetyltransf_7"/>
    <property type="match status" value="1"/>
</dbReference>
<dbReference type="STRING" id="452652.KSE_09950"/>
<dbReference type="EMBL" id="AP010968">
    <property type="protein sequence ID" value="BAJ26831.1"/>
    <property type="molecule type" value="Genomic_DNA"/>
</dbReference>
<sequence length="143" mass="15132">MRTAADDLAAFLHAQGLDPDGLDQPGTLLWTIRDAAGPTASAALEPSGRAALLRSVAVRPDRRGTGTARRLVEDVLAEAAAGGVHRVYLFSTDAGAFWQRMGFREVPVPEAAAALPDAPQVRRYLADGSLADEVAWCRDLVAP</sequence>
<dbReference type="Proteomes" id="UP000007076">
    <property type="component" value="Chromosome"/>
</dbReference>
<evidence type="ECO:0000259" key="1">
    <source>
        <dbReference type="PROSITE" id="PS51186"/>
    </source>
</evidence>
<dbReference type="eggNOG" id="COG1246">
    <property type="taxonomic scope" value="Bacteria"/>
</dbReference>
<keyword evidence="2" id="KW-0808">Transferase</keyword>
<name>E4N6K0_KITSK</name>
<dbReference type="RefSeq" id="WP_014134150.1">
    <property type="nucleotide sequence ID" value="NC_016109.1"/>
</dbReference>
<accession>E4N6K0</accession>
<dbReference type="AlphaFoldDB" id="E4N6K0"/>
<dbReference type="HOGENOM" id="CLU_120387_1_0_11"/>
<dbReference type="SUPFAM" id="SSF55729">
    <property type="entry name" value="Acyl-CoA N-acyltransferases (Nat)"/>
    <property type="match status" value="1"/>
</dbReference>
<keyword evidence="3" id="KW-1185">Reference proteome</keyword>
<evidence type="ECO:0000313" key="3">
    <source>
        <dbReference type="Proteomes" id="UP000007076"/>
    </source>
</evidence>
<proteinExistence type="predicted"/>
<evidence type="ECO:0000313" key="2">
    <source>
        <dbReference type="EMBL" id="BAJ26831.1"/>
    </source>
</evidence>
<reference evidence="2 3" key="1">
    <citation type="journal article" date="2010" name="DNA Res.">
        <title>Genome sequence of Kitasatospora setae NBRC 14216T: an evolutionary snapshot of the family Streptomycetaceae.</title>
        <authorList>
            <person name="Ichikawa N."/>
            <person name="Oguchi A."/>
            <person name="Ikeda H."/>
            <person name="Ishikawa J."/>
            <person name="Kitani S."/>
            <person name="Watanabe Y."/>
            <person name="Nakamura S."/>
            <person name="Katano Y."/>
            <person name="Kishi E."/>
            <person name="Sasagawa M."/>
            <person name="Ankai A."/>
            <person name="Fukui S."/>
            <person name="Hashimoto Y."/>
            <person name="Kamata S."/>
            <person name="Otoguro M."/>
            <person name="Tanikawa S."/>
            <person name="Nihira T."/>
            <person name="Horinouchi S."/>
            <person name="Ohnishi Y."/>
            <person name="Hayakawa M."/>
            <person name="Kuzuyama T."/>
            <person name="Arisawa A."/>
            <person name="Nomoto F."/>
            <person name="Miura H."/>
            <person name="Takahashi Y."/>
            <person name="Fujita N."/>
        </authorList>
    </citation>
    <scope>NUCLEOTIDE SEQUENCE [LARGE SCALE GENOMIC DNA]</scope>
    <source>
        <strain evidence="3">ATCC 33774 / DSM 43861 / JCM 3304 / KCC A-0304 / NBRC 14216 / KM-6054</strain>
    </source>
</reference>
<feature type="domain" description="N-acetyltransferase" evidence="1">
    <location>
        <begin position="1"/>
        <end position="122"/>
    </location>
</feature>
<protein>
    <submittedName>
        <fullName evidence="2">Putative acetyltransferase</fullName>
        <ecNumber evidence="2">2.3.1.-</ecNumber>
    </submittedName>
</protein>
<dbReference type="Gene3D" id="3.40.630.30">
    <property type="match status" value="1"/>
</dbReference>
<gene>
    <name evidence="2" type="ordered locus">KSE_09950</name>
</gene>
<dbReference type="InterPro" id="IPR000182">
    <property type="entry name" value="GNAT_dom"/>
</dbReference>
<dbReference type="PATRIC" id="fig|452652.3.peg.987"/>